<protein>
    <submittedName>
        <fullName evidence="5">Helix-turn-helix transcriptional regulator</fullName>
    </submittedName>
</protein>
<keyword evidence="3" id="KW-0804">Transcription</keyword>
<keyword evidence="1" id="KW-0805">Transcription regulation</keyword>
<organism evidence="5 6">
    <name type="scientific">Microbacterium aquilitoris</name>
    <dbReference type="NCBI Taxonomy" id="3067307"/>
    <lineage>
        <taxon>Bacteria</taxon>
        <taxon>Bacillati</taxon>
        <taxon>Actinomycetota</taxon>
        <taxon>Actinomycetes</taxon>
        <taxon>Micrococcales</taxon>
        <taxon>Microbacteriaceae</taxon>
        <taxon>Microbacterium</taxon>
    </lineage>
</organism>
<reference evidence="5 6" key="1">
    <citation type="submission" date="2023-08" db="EMBL/GenBank/DDBJ databases">
        <title>Microbacterium aquilitoris sp. nov. and Microbacterium gwkjibeachense sp. nov., isolated from beach.</title>
        <authorList>
            <person name="Lee S.D."/>
            <person name="Yang H."/>
            <person name="Kim I."/>
        </authorList>
    </citation>
    <scope>NUCLEOTIDE SEQUENCE [LARGE SCALE GENOMIC DNA]</scope>
    <source>
        <strain evidence="5 6">KSW-18</strain>
    </source>
</reference>
<dbReference type="InterPro" id="IPR050204">
    <property type="entry name" value="AraC_XylS_family_regulators"/>
</dbReference>
<dbReference type="InterPro" id="IPR018060">
    <property type="entry name" value="HTH_AraC"/>
</dbReference>
<evidence type="ECO:0000313" key="6">
    <source>
        <dbReference type="Proteomes" id="UP001262835"/>
    </source>
</evidence>
<evidence type="ECO:0000256" key="3">
    <source>
        <dbReference type="ARBA" id="ARBA00023163"/>
    </source>
</evidence>
<keyword evidence="6" id="KW-1185">Reference proteome</keyword>
<dbReference type="Gene3D" id="1.10.10.60">
    <property type="entry name" value="Homeodomain-like"/>
    <property type="match status" value="1"/>
</dbReference>
<dbReference type="SUPFAM" id="SSF46689">
    <property type="entry name" value="Homeodomain-like"/>
    <property type="match status" value="1"/>
</dbReference>
<evidence type="ECO:0000256" key="1">
    <source>
        <dbReference type="ARBA" id="ARBA00023015"/>
    </source>
</evidence>
<gene>
    <name evidence="5" type="ORF">Q9S78_09860</name>
</gene>
<dbReference type="PANTHER" id="PTHR46796:SF12">
    <property type="entry name" value="HTH-TYPE DNA-BINDING TRANSCRIPTIONAL ACTIVATOR EUTR"/>
    <property type="match status" value="1"/>
</dbReference>
<evidence type="ECO:0000256" key="2">
    <source>
        <dbReference type="ARBA" id="ARBA00023125"/>
    </source>
</evidence>
<accession>A0ABU3GJU8</accession>
<dbReference type="PANTHER" id="PTHR46796">
    <property type="entry name" value="HTH-TYPE TRANSCRIPTIONAL ACTIVATOR RHAS-RELATED"/>
    <property type="match status" value="1"/>
</dbReference>
<evidence type="ECO:0000313" key="5">
    <source>
        <dbReference type="EMBL" id="MDT3330978.1"/>
    </source>
</evidence>
<dbReference type="Pfam" id="PF12833">
    <property type="entry name" value="HTH_18"/>
    <property type="match status" value="1"/>
</dbReference>
<dbReference type="InterPro" id="IPR009057">
    <property type="entry name" value="Homeodomain-like_sf"/>
</dbReference>
<evidence type="ECO:0000259" key="4">
    <source>
        <dbReference type="PROSITE" id="PS01124"/>
    </source>
</evidence>
<comment type="caution">
    <text evidence="5">The sequence shown here is derived from an EMBL/GenBank/DDBJ whole genome shotgun (WGS) entry which is preliminary data.</text>
</comment>
<dbReference type="RefSeq" id="WP_018188312.1">
    <property type="nucleotide sequence ID" value="NZ_JAUZVT010000002.1"/>
</dbReference>
<dbReference type="SMART" id="SM00342">
    <property type="entry name" value="HTH_ARAC"/>
    <property type="match status" value="1"/>
</dbReference>
<sequence>MPADGASRVLDTTREAFDIKSAGEALRHVASGVTIREADSAFSLHQRTLGDDRLRLTRLRTTGFLHAHVDVSGYVAVGRVASGGVRAVSNDSPLDVSAPFLLTPGSAETWSSTADAEAIGLDLAALGAFSGRDLSSAGRFPHRGALTSDLQDHWEATIAHVSRIFDDETLLRNDLIRQAAVDAVFAATVSTFGIDAETGESTGGSAAVTRATDFIDDHLGEPLSVADIAAAARLSVRGLQSAFQRTLGVTPASYVRAARLVAVNRDLTSADAEAITVAEIARRWGFAHLPRFAQHYRAEFGELPHETLRR</sequence>
<feature type="domain" description="HTH araC/xylS-type" evidence="4">
    <location>
        <begin position="209"/>
        <end position="310"/>
    </location>
</feature>
<dbReference type="Proteomes" id="UP001262835">
    <property type="component" value="Unassembled WGS sequence"/>
</dbReference>
<dbReference type="PROSITE" id="PS01124">
    <property type="entry name" value="HTH_ARAC_FAMILY_2"/>
    <property type="match status" value="1"/>
</dbReference>
<proteinExistence type="predicted"/>
<dbReference type="EMBL" id="JAUZVT010000002">
    <property type="protein sequence ID" value="MDT3330978.1"/>
    <property type="molecule type" value="Genomic_DNA"/>
</dbReference>
<keyword evidence="2" id="KW-0238">DNA-binding</keyword>
<name>A0ABU3GJU8_9MICO</name>